<dbReference type="Proteomes" id="UP000015102">
    <property type="component" value="Unassembled WGS sequence"/>
</dbReference>
<organism evidence="2 3">
    <name type="scientific">Megaselia scalaris</name>
    <name type="common">Humpbacked fly</name>
    <name type="synonym">Phora scalaris</name>
    <dbReference type="NCBI Taxonomy" id="36166"/>
    <lineage>
        <taxon>Eukaryota</taxon>
        <taxon>Metazoa</taxon>
        <taxon>Ecdysozoa</taxon>
        <taxon>Arthropoda</taxon>
        <taxon>Hexapoda</taxon>
        <taxon>Insecta</taxon>
        <taxon>Pterygota</taxon>
        <taxon>Neoptera</taxon>
        <taxon>Endopterygota</taxon>
        <taxon>Diptera</taxon>
        <taxon>Brachycera</taxon>
        <taxon>Muscomorpha</taxon>
        <taxon>Platypezoidea</taxon>
        <taxon>Phoridae</taxon>
        <taxon>Megaseliini</taxon>
        <taxon>Megaselia</taxon>
    </lineage>
</organism>
<dbReference type="OMA" id="DVQRQMN"/>
<dbReference type="PROSITE" id="PS51808">
    <property type="entry name" value="CHCH"/>
    <property type="match status" value="1"/>
</dbReference>
<protein>
    <recommendedName>
        <fullName evidence="4">CHCH domain-containing protein</fullName>
    </recommendedName>
</protein>
<dbReference type="AlphaFoldDB" id="T1GEX9"/>
<accession>T1GEX9</accession>
<dbReference type="GO" id="GO:0007007">
    <property type="term" value="P:inner mitochondrial membrane organization"/>
    <property type="evidence" value="ECO:0007669"/>
    <property type="project" value="TreeGrafter"/>
</dbReference>
<sequence length="208" mass="22646">MGARQSSEPRTVNLGNDSPLGVIDVSDDVVKRLKQGLATKAAASTTAPVEKQETVVASPAPSRAPEVHTVFVPASGYREPSLTAIELKKKSEQQLRENDLYWRQRMNALEGSLNKTNAIMEKEYSKAVEDVKKQFADAPAQRQLPPCQDLKAKLIACYRSCNGETLKCSEAVEAFTECVSKNRVQRIEAVDKKEATAATSKVVPAKAG</sequence>
<dbReference type="EMBL" id="CAQQ02393625">
    <property type="status" value="NOT_ANNOTATED_CDS"/>
    <property type="molecule type" value="Genomic_DNA"/>
</dbReference>
<evidence type="ECO:0000313" key="3">
    <source>
        <dbReference type="Proteomes" id="UP000015102"/>
    </source>
</evidence>
<keyword evidence="3" id="KW-1185">Reference proteome</keyword>
<proteinExistence type="predicted"/>
<dbReference type="STRING" id="36166.T1GEX9"/>
<dbReference type="HOGENOM" id="CLU_121103_0_0_1"/>
<name>T1GEX9_MEGSC</name>
<dbReference type="PANTHER" id="PTHR21588:SF18">
    <property type="entry name" value="MICOS COMPLEX SUBUNIT MIC19"/>
    <property type="match status" value="1"/>
</dbReference>
<dbReference type="GO" id="GO:0061617">
    <property type="term" value="C:MICOS complex"/>
    <property type="evidence" value="ECO:0007669"/>
    <property type="project" value="TreeGrafter"/>
</dbReference>
<dbReference type="InterPro" id="IPR052632">
    <property type="entry name" value="MICOS_subunit_Mic19"/>
</dbReference>
<dbReference type="PANTHER" id="PTHR21588">
    <property type="entry name" value="COILED-COIL-HELIX-COILED-COIL-HELIX DOMAIN CONTAINING 6"/>
    <property type="match status" value="1"/>
</dbReference>
<dbReference type="EnsemblMetazoa" id="MESCA001903-RA">
    <property type="protein sequence ID" value="MESCA001903-PA"/>
    <property type="gene ID" value="MESCA001903"/>
</dbReference>
<feature type="region of interest" description="Disordered" evidence="1">
    <location>
        <begin position="39"/>
        <end position="61"/>
    </location>
</feature>
<evidence type="ECO:0000313" key="2">
    <source>
        <dbReference type="EnsemblMetazoa" id="MESCA001903-PA"/>
    </source>
</evidence>
<evidence type="ECO:0008006" key="4">
    <source>
        <dbReference type="Google" id="ProtNLM"/>
    </source>
</evidence>
<reference evidence="2" key="2">
    <citation type="submission" date="2015-06" db="UniProtKB">
        <authorList>
            <consortium name="EnsemblMetazoa"/>
        </authorList>
    </citation>
    <scope>IDENTIFICATION</scope>
</reference>
<evidence type="ECO:0000256" key="1">
    <source>
        <dbReference type="SAM" id="MobiDB-lite"/>
    </source>
</evidence>
<reference evidence="3" key="1">
    <citation type="submission" date="2013-02" db="EMBL/GenBank/DDBJ databases">
        <authorList>
            <person name="Hughes D."/>
        </authorList>
    </citation>
    <scope>NUCLEOTIDE SEQUENCE</scope>
    <source>
        <strain>Durham</strain>
        <strain evidence="3">NC isolate 2 -- Noor lab</strain>
    </source>
</reference>